<protein>
    <submittedName>
        <fullName evidence="2">Uncharacterized protein</fullName>
    </submittedName>
</protein>
<dbReference type="EMBL" id="MLCA01000006">
    <property type="protein sequence ID" value="MEE7491080.1"/>
    <property type="molecule type" value="Genomic_DNA"/>
</dbReference>
<proteinExistence type="predicted"/>
<keyword evidence="1" id="KW-0812">Transmembrane</keyword>
<keyword evidence="1" id="KW-0472">Membrane</keyword>
<dbReference type="Proteomes" id="UP001355206">
    <property type="component" value="Unassembled WGS sequence"/>
</dbReference>
<keyword evidence="1" id="KW-1133">Transmembrane helix</keyword>
<name>A0ABU7TMN8_9HYPH</name>
<keyword evidence="3" id="KW-1185">Reference proteome</keyword>
<reference evidence="2 3" key="1">
    <citation type="journal article" date="2012" name="Genet. Mol. Biol.">
        <title>Analysis of 16S rRNA and mxaF genes revealing insights into Methylobacterium niche-specific plant association.</title>
        <authorList>
            <person name="Dourado M.N."/>
            <person name="Andreote F.D."/>
            <person name="Dini-Andreote F."/>
            <person name="Conti R."/>
            <person name="Araujo J.M."/>
            <person name="Araujo W.L."/>
        </authorList>
    </citation>
    <scope>NUCLEOTIDE SEQUENCE [LARGE SCALE GENOMIC DNA]</scope>
    <source>
        <strain evidence="2 3">TC3-10</strain>
    </source>
</reference>
<organism evidence="2 3">
    <name type="scientific">Methylobacterium oryzae</name>
    <dbReference type="NCBI Taxonomy" id="334852"/>
    <lineage>
        <taxon>Bacteria</taxon>
        <taxon>Pseudomonadati</taxon>
        <taxon>Pseudomonadota</taxon>
        <taxon>Alphaproteobacteria</taxon>
        <taxon>Hyphomicrobiales</taxon>
        <taxon>Methylobacteriaceae</taxon>
        <taxon>Methylobacterium</taxon>
    </lineage>
</organism>
<comment type="caution">
    <text evidence="2">The sequence shown here is derived from an EMBL/GenBank/DDBJ whole genome shotgun (WGS) entry which is preliminary data.</text>
</comment>
<feature type="transmembrane region" description="Helical" evidence="1">
    <location>
        <begin position="43"/>
        <end position="62"/>
    </location>
</feature>
<evidence type="ECO:0000313" key="3">
    <source>
        <dbReference type="Proteomes" id="UP001355206"/>
    </source>
</evidence>
<sequence>MPRWARIILALVLFVGIMLAVRAVLYATVPTFNGWLTGTFGDAGSLLLIVGFFALCGIYGLWPRDAAGRMRPPLPRRR</sequence>
<accession>A0ABU7TMN8</accession>
<gene>
    <name evidence="2" type="ORF">MOTC310_11660</name>
</gene>
<evidence type="ECO:0000256" key="1">
    <source>
        <dbReference type="SAM" id="Phobius"/>
    </source>
</evidence>
<evidence type="ECO:0000313" key="2">
    <source>
        <dbReference type="EMBL" id="MEE7491080.1"/>
    </source>
</evidence>
<dbReference type="RefSeq" id="WP_331301868.1">
    <property type="nucleotide sequence ID" value="NZ_MLCA01000006.1"/>
</dbReference>